<dbReference type="InterPro" id="IPR020084">
    <property type="entry name" value="NUDIX_hydrolase_CS"/>
</dbReference>
<keyword evidence="6" id="KW-0520">NAD</keyword>
<dbReference type="GO" id="GO:0016787">
    <property type="term" value="F:hydrolase activity"/>
    <property type="evidence" value="ECO:0007669"/>
    <property type="project" value="UniProtKB-KW"/>
</dbReference>
<dbReference type="Gene3D" id="3.90.79.20">
    <property type="match status" value="1"/>
</dbReference>
<dbReference type="EMBL" id="FOAK01000002">
    <property type="protein sequence ID" value="SEK41939.1"/>
    <property type="molecule type" value="Genomic_DNA"/>
</dbReference>
<keyword evidence="4" id="KW-0378">Hydrolase</keyword>
<dbReference type="PANTHER" id="PTHR11383:SF3">
    <property type="entry name" value="NAD(P)H PYROPHOSPHATASE NUDT13, MITOCHONDRIAL"/>
    <property type="match status" value="1"/>
</dbReference>
<dbReference type="InterPro" id="IPR015376">
    <property type="entry name" value="Znr_NADH_PPase"/>
</dbReference>
<dbReference type="PROSITE" id="PS51462">
    <property type="entry name" value="NUDIX"/>
    <property type="match status" value="1"/>
</dbReference>
<evidence type="ECO:0000256" key="3">
    <source>
        <dbReference type="ARBA" id="ARBA00022723"/>
    </source>
</evidence>
<dbReference type="InterPro" id="IPR020476">
    <property type="entry name" value="Nudix_hydrolase"/>
</dbReference>
<dbReference type="EC" id="3.6.1.22" evidence="2"/>
<feature type="domain" description="Nudix hydrolase" evidence="7">
    <location>
        <begin position="137"/>
        <end position="266"/>
    </location>
</feature>
<dbReference type="CDD" id="cd03429">
    <property type="entry name" value="NUDIX_NADH_pyrophosphatase_Nudt13"/>
    <property type="match status" value="1"/>
</dbReference>
<dbReference type="PANTHER" id="PTHR11383">
    <property type="entry name" value="NUCLEOSIDE DIPHOSPHATE-LINKED MOIETY X MOTIF 13"/>
    <property type="match status" value="1"/>
</dbReference>
<gene>
    <name evidence="8" type="ORF">SAMN05216439_0906</name>
</gene>
<evidence type="ECO:0000313" key="8">
    <source>
        <dbReference type="EMBL" id="SEK41939.1"/>
    </source>
</evidence>
<evidence type="ECO:0000256" key="4">
    <source>
        <dbReference type="ARBA" id="ARBA00022801"/>
    </source>
</evidence>
<organism evidence="8 9">
    <name type="scientific">Methanobrevibacter gottschalkii</name>
    <dbReference type="NCBI Taxonomy" id="190974"/>
    <lineage>
        <taxon>Archaea</taxon>
        <taxon>Methanobacteriati</taxon>
        <taxon>Methanobacteriota</taxon>
        <taxon>Methanomada group</taxon>
        <taxon>Methanobacteria</taxon>
        <taxon>Methanobacteriales</taxon>
        <taxon>Methanobacteriaceae</taxon>
        <taxon>Methanobrevibacter</taxon>
    </lineage>
</organism>
<dbReference type="InterPro" id="IPR000086">
    <property type="entry name" value="NUDIX_hydrolase_dom"/>
</dbReference>
<evidence type="ECO:0000256" key="1">
    <source>
        <dbReference type="ARBA" id="ARBA00001946"/>
    </source>
</evidence>
<evidence type="ECO:0000259" key="7">
    <source>
        <dbReference type="PROSITE" id="PS51462"/>
    </source>
</evidence>
<dbReference type="Pfam" id="PF00293">
    <property type="entry name" value="NUDIX"/>
    <property type="match status" value="1"/>
</dbReference>
<dbReference type="InterPro" id="IPR049734">
    <property type="entry name" value="NudC-like_C"/>
</dbReference>
<evidence type="ECO:0000256" key="2">
    <source>
        <dbReference type="ARBA" id="ARBA00012381"/>
    </source>
</evidence>
<accession>A0A1H7GVB6</accession>
<dbReference type="AlphaFoldDB" id="A0A1H7GVB6"/>
<evidence type="ECO:0000313" key="9">
    <source>
        <dbReference type="Proteomes" id="UP000199506"/>
    </source>
</evidence>
<evidence type="ECO:0000256" key="6">
    <source>
        <dbReference type="ARBA" id="ARBA00023027"/>
    </source>
</evidence>
<sequence>MIEKSIYENYQIDFNEEMTPADDDYIFIFNHERELYLDENKQLANSLDNFDVNFCLYIGKFNSKKTFVANVNTDDSFYHLRDVYEFNKSLYLMGGKAILVNDWYISHQFCGRCGTRTQIDEKDMMLKCPKCGQNHYPRIAPAIIVAIRKGEELLMAKHSYHETIRYALIAGFVEPGESVEEAVKREVSEEVGIEIKNLEYKRSQSWPFPNSLMLGFTAEYDSGDIKVDGDEILKAKWFKKDEIIRYDSDISISDWLIQDFTDSINP</sequence>
<name>A0A1H7GVB6_9EURY</name>
<dbReference type="SUPFAM" id="SSF55811">
    <property type="entry name" value="Nudix"/>
    <property type="match status" value="2"/>
</dbReference>
<dbReference type="PRINTS" id="PR00502">
    <property type="entry name" value="NUDIXFAMILY"/>
</dbReference>
<evidence type="ECO:0000256" key="5">
    <source>
        <dbReference type="ARBA" id="ARBA00022842"/>
    </source>
</evidence>
<proteinExistence type="predicted"/>
<keyword evidence="5" id="KW-0460">Magnesium</keyword>
<dbReference type="Pfam" id="PF09297">
    <property type="entry name" value="Zn_ribbon_NUD"/>
    <property type="match status" value="1"/>
</dbReference>
<dbReference type="NCBIfam" id="NF001299">
    <property type="entry name" value="PRK00241.1"/>
    <property type="match status" value="1"/>
</dbReference>
<dbReference type="STRING" id="190974.SAMN05216439_0906"/>
<protein>
    <recommendedName>
        <fullName evidence="2">NAD(+) diphosphatase</fullName>
        <ecNumber evidence="2">3.6.1.22</ecNumber>
    </recommendedName>
</protein>
<dbReference type="InterPro" id="IPR015797">
    <property type="entry name" value="NUDIX_hydrolase-like_dom_sf"/>
</dbReference>
<reference evidence="8 9" key="1">
    <citation type="submission" date="2016-10" db="EMBL/GenBank/DDBJ databases">
        <authorList>
            <person name="de Groot N.N."/>
        </authorList>
    </citation>
    <scope>NUCLEOTIDE SEQUENCE [LARGE SCALE GENOMIC DNA]</scope>
    <source>
        <strain evidence="8 9">DSM 11978</strain>
    </source>
</reference>
<dbReference type="GO" id="GO:0046872">
    <property type="term" value="F:metal ion binding"/>
    <property type="evidence" value="ECO:0007669"/>
    <property type="project" value="UniProtKB-KW"/>
</dbReference>
<dbReference type="Proteomes" id="UP000199506">
    <property type="component" value="Unassembled WGS sequence"/>
</dbReference>
<dbReference type="RefSeq" id="WP_091698805.1">
    <property type="nucleotide sequence ID" value="NZ_FOAK01000002.1"/>
</dbReference>
<keyword evidence="3" id="KW-0479">Metal-binding</keyword>
<comment type="cofactor">
    <cofactor evidence="1">
        <name>Mg(2+)</name>
        <dbReference type="ChEBI" id="CHEBI:18420"/>
    </cofactor>
</comment>
<dbReference type="OrthoDB" id="40462at2157"/>
<dbReference type="PROSITE" id="PS00893">
    <property type="entry name" value="NUDIX_BOX"/>
    <property type="match status" value="1"/>
</dbReference>
<dbReference type="Gene3D" id="3.90.79.10">
    <property type="entry name" value="Nucleoside Triphosphate Pyrophosphohydrolase"/>
    <property type="match status" value="1"/>
</dbReference>